<dbReference type="GO" id="GO:0008270">
    <property type="term" value="F:zinc ion binding"/>
    <property type="evidence" value="ECO:0007669"/>
    <property type="project" value="InterPro"/>
</dbReference>
<dbReference type="SUPFAM" id="SSF57756">
    <property type="entry name" value="Retrovirus zinc finger-like domains"/>
    <property type="match status" value="1"/>
</dbReference>
<dbReference type="InterPro" id="IPR036875">
    <property type="entry name" value="Znf_CCHC_sf"/>
</dbReference>
<dbReference type="Proteomes" id="UP000591131">
    <property type="component" value="Unassembled WGS sequence"/>
</dbReference>
<name>A0A7J6KIZ4_PERCH</name>
<reference evidence="1 2" key="1">
    <citation type="submission" date="2020-04" db="EMBL/GenBank/DDBJ databases">
        <title>Perkinsus chesapeaki whole genome sequence.</title>
        <authorList>
            <person name="Bogema D.R."/>
        </authorList>
    </citation>
    <scope>NUCLEOTIDE SEQUENCE [LARGE SCALE GENOMIC DNA]</scope>
    <source>
        <strain evidence="1">ATCC PRA-425</strain>
    </source>
</reference>
<organism evidence="1 2">
    <name type="scientific">Perkinsus chesapeaki</name>
    <name type="common">Clam parasite</name>
    <name type="synonym">Perkinsus andrewsi</name>
    <dbReference type="NCBI Taxonomy" id="330153"/>
    <lineage>
        <taxon>Eukaryota</taxon>
        <taxon>Sar</taxon>
        <taxon>Alveolata</taxon>
        <taxon>Perkinsozoa</taxon>
        <taxon>Perkinsea</taxon>
        <taxon>Perkinsida</taxon>
        <taxon>Perkinsidae</taxon>
        <taxon>Perkinsus</taxon>
    </lineage>
</organism>
<keyword evidence="2" id="KW-1185">Reference proteome</keyword>
<sequence length="155" mass="16617">MTPEMSFRAFVAELDRLEGELALQGDILTDNDVWDKLTHSCRAPFDDWALSYRLANMDVTVARSYLESRANLSDINTAALSTATAAQPTVVNGVADGGSRKVAENEVVAFAQLQKGTCGRCFLPGHLASQCTAPSPCQLSLRCLVCGRGGHKVAN</sequence>
<comment type="caution">
    <text evidence="1">The sequence shown here is derived from an EMBL/GenBank/DDBJ whole genome shotgun (WGS) entry which is preliminary data.</text>
</comment>
<gene>
    <name evidence="1" type="ORF">FOL47_006014</name>
</gene>
<feature type="non-terminal residue" evidence="1">
    <location>
        <position position="155"/>
    </location>
</feature>
<dbReference type="Gene3D" id="4.10.60.10">
    <property type="entry name" value="Zinc finger, CCHC-type"/>
    <property type="match status" value="1"/>
</dbReference>
<accession>A0A7J6KIZ4</accession>
<evidence type="ECO:0000313" key="1">
    <source>
        <dbReference type="EMBL" id="KAF4646551.1"/>
    </source>
</evidence>
<evidence type="ECO:0008006" key="3">
    <source>
        <dbReference type="Google" id="ProtNLM"/>
    </source>
</evidence>
<dbReference type="GO" id="GO:0003676">
    <property type="term" value="F:nucleic acid binding"/>
    <property type="evidence" value="ECO:0007669"/>
    <property type="project" value="InterPro"/>
</dbReference>
<dbReference type="AlphaFoldDB" id="A0A7J6KIZ4"/>
<protein>
    <recommendedName>
        <fullName evidence="3">CCHC-type domain-containing protein</fullName>
    </recommendedName>
</protein>
<proteinExistence type="predicted"/>
<evidence type="ECO:0000313" key="2">
    <source>
        <dbReference type="Proteomes" id="UP000591131"/>
    </source>
</evidence>
<dbReference type="EMBL" id="JAAPAO010003323">
    <property type="protein sequence ID" value="KAF4646551.1"/>
    <property type="molecule type" value="Genomic_DNA"/>
</dbReference>